<accession>A0ABD0LEQ6</accession>
<organism evidence="2 3">
    <name type="scientific">Batillaria attramentaria</name>
    <dbReference type="NCBI Taxonomy" id="370345"/>
    <lineage>
        <taxon>Eukaryota</taxon>
        <taxon>Metazoa</taxon>
        <taxon>Spiralia</taxon>
        <taxon>Lophotrochozoa</taxon>
        <taxon>Mollusca</taxon>
        <taxon>Gastropoda</taxon>
        <taxon>Caenogastropoda</taxon>
        <taxon>Sorbeoconcha</taxon>
        <taxon>Cerithioidea</taxon>
        <taxon>Batillariidae</taxon>
        <taxon>Batillaria</taxon>
    </lineage>
</organism>
<gene>
    <name evidence="2" type="ORF">BaRGS_00011157</name>
</gene>
<feature type="non-terminal residue" evidence="2">
    <location>
        <position position="108"/>
    </location>
</feature>
<sequence>MAAGHTRRSACEQQPLQSPESRRNSSRSNSARPKTDRLTRNEAGSVPQTRPLQFKDALRFSEQSSPLITLRSWQYVSSQTFNSLSGPDDALEISEGFRSETYDVAKCL</sequence>
<evidence type="ECO:0000313" key="2">
    <source>
        <dbReference type="EMBL" id="KAK7497517.1"/>
    </source>
</evidence>
<keyword evidence="3" id="KW-1185">Reference proteome</keyword>
<proteinExistence type="predicted"/>
<name>A0ABD0LEQ6_9CAEN</name>
<reference evidence="2 3" key="1">
    <citation type="journal article" date="2023" name="Sci. Data">
        <title>Genome assembly of the Korean intertidal mud-creeper Batillaria attramentaria.</title>
        <authorList>
            <person name="Patra A.K."/>
            <person name="Ho P.T."/>
            <person name="Jun S."/>
            <person name="Lee S.J."/>
            <person name="Kim Y."/>
            <person name="Won Y.J."/>
        </authorList>
    </citation>
    <scope>NUCLEOTIDE SEQUENCE [LARGE SCALE GENOMIC DNA]</scope>
    <source>
        <strain evidence="2">Wonlab-2016</strain>
    </source>
</reference>
<protein>
    <submittedName>
        <fullName evidence="2">Uncharacterized protein</fullName>
    </submittedName>
</protein>
<evidence type="ECO:0000256" key="1">
    <source>
        <dbReference type="SAM" id="MobiDB-lite"/>
    </source>
</evidence>
<dbReference type="AlphaFoldDB" id="A0ABD0LEQ6"/>
<evidence type="ECO:0000313" key="3">
    <source>
        <dbReference type="Proteomes" id="UP001519460"/>
    </source>
</evidence>
<dbReference type="EMBL" id="JACVVK020000057">
    <property type="protein sequence ID" value="KAK7497517.1"/>
    <property type="molecule type" value="Genomic_DNA"/>
</dbReference>
<dbReference type="Proteomes" id="UP001519460">
    <property type="component" value="Unassembled WGS sequence"/>
</dbReference>
<feature type="region of interest" description="Disordered" evidence="1">
    <location>
        <begin position="1"/>
        <end position="54"/>
    </location>
</feature>
<comment type="caution">
    <text evidence="2">The sequence shown here is derived from an EMBL/GenBank/DDBJ whole genome shotgun (WGS) entry which is preliminary data.</text>
</comment>